<comment type="caution">
    <text evidence="1">The sequence shown here is derived from an EMBL/GenBank/DDBJ whole genome shotgun (WGS) entry which is preliminary data.</text>
</comment>
<evidence type="ECO:0000313" key="2">
    <source>
        <dbReference type="Proteomes" id="UP001162131"/>
    </source>
</evidence>
<name>A0AAU9JTC6_9CILI</name>
<reference evidence="1" key="1">
    <citation type="submission" date="2021-09" db="EMBL/GenBank/DDBJ databases">
        <authorList>
            <consortium name="AG Swart"/>
            <person name="Singh M."/>
            <person name="Singh A."/>
            <person name="Seah K."/>
            <person name="Emmerich C."/>
        </authorList>
    </citation>
    <scope>NUCLEOTIDE SEQUENCE</scope>
    <source>
        <strain evidence="1">ATCC30299</strain>
    </source>
</reference>
<protein>
    <submittedName>
        <fullName evidence="1">Uncharacterized protein</fullName>
    </submittedName>
</protein>
<organism evidence="1 2">
    <name type="scientific">Blepharisma stoltei</name>
    <dbReference type="NCBI Taxonomy" id="1481888"/>
    <lineage>
        <taxon>Eukaryota</taxon>
        <taxon>Sar</taxon>
        <taxon>Alveolata</taxon>
        <taxon>Ciliophora</taxon>
        <taxon>Postciliodesmatophora</taxon>
        <taxon>Heterotrichea</taxon>
        <taxon>Heterotrichida</taxon>
        <taxon>Blepharismidae</taxon>
        <taxon>Blepharisma</taxon>
    </lineage>
</organism>
<gene>
    <name evidence="1" type="ORF">BSTOLATCC_MIC42334</name>
</gene>
<keyword evidence="2" id="KW-1185">Reference proteome</keyword>
<sequence length="100" mass="11378">MTKNKTSSCPGNAEISENVRQGLSFWLFKAPTQILPTISDSSFCETPLKIYLSKFLVNGDRDEKRELYISMILGVGKNIKARRHTKGNYVAVWWCTGDLY</sequence>
<dbReference type="AlphaFoldDB" id="A0AAU9JTC6"/>
<accession>A0AAU9JTC6</accession>
<dbReference type="Proteomes" id="UP001162131">
    <property type="component" value="Unassembled WGS sequence"/>
</dbReference>
<evidence type="ECO:0000313" key="1">
    <source>
        <dbReference type="EMBL" id="CAG9326707.1"/>
    </source>
</evidence>
<proteinExistence type="predicted"/>
<dbReference type="EMBL" id="CAJZBQ010000041">
    <property type="protein sequence ID" value="CAG9326707.1"/>
    <property type="molecule type" value="Genomic_DNA"/>
</dbReference>